<keyword evidence="1" id="KW-0472">Membrane</keyword>
<evidence type="ECO:0000256" key="1">
    <source>
        <dbReference type="SAM" id="Phobius"/>
    </source>
</evidence>
<dbReference type="AlphaFoldDB" id="A0A2U2I6L1"/>
<feature type="transmembrane region" description="Helical" evidence="1">
    <location>
        <begin position="115"/>
        <end position="136"/>
    </location>
</feature>
<accession>A0A2U2I6L1</accession>
<evidence type="ECO:0000313" key="2">
    <source>
        <dbReference type="EMBL" id="PWF55394.1"/>
    </source>
</evidence>
<sequence length="146" mass="15643">MAIRRIPGAEVRNRRVYGLATIAVIAFGLASREYPGLFPPALEKYPGDALWALMLFAAYCTLLPKSAAWRVAALALCTSFAVELSQLYQAPFIIAVRATTLGHLVLGSTFNRLDLVAYTIGVAAGAAIDSTWLTIAGKARSTAIDR</sequence>
<keyword evidence="3" id="KW-1185">Reference proteome</keyword>
<name>A0A2U2I6L1_9BURK</name>
<keyword evidence="1" id="KW-0812">Transmembrane</keyword>
<organism evidence="2 3">
    <name type="scientific">Massilia glaciei</name>
    <dbReference type="NCBI Taxonomy" id="1524097"/>
    <lineage>
        <taxon>Bacteria</taxon>
        <taxon>Pseudomonadati</taxon>
        <taxon>Pseudomonadota</taxon>
        <taxon>Betaproteobacteria</taxon>
        <taxon>Burkholderiales</taxon>
        <taxon>Oxalobacteraceae</taxon>
        <taxon>Telluria group</taxon>
        <taxon>Massilia</taxon>
    </lineage>
</organism>
<feature type="transmembrane region" description="Helical" evidence="1">
    <location>
        <begin position="48"/>
        <end position="64"/>
    </location>
</feature>
<dbReference type="Proteomes" id="UP000241421">
    <property type="component" value="Unassembled WGS sequence"/>
</dbReference>
<dbReference type="OrthoDB" id="5360192at2"/>
<protein>
    <submittedName>
        <fullName evidence="2">DUF2809 domain-containing protein</fullName>
    </submittedName>
</protein>
<comment type="caution">
    <text evidence="2">The sequence shown here is derived from an EMBL/GenBank/DDBJ whole genome shotgun (WGS) entry which is preliminary data.</text>
</comment>
<proteinExistence type="predicted"/>
<dbReference type="Pfam" id="PF10990">
    <property type="entry name" value="DUF2809"/>
    <property type="match status" value="1"/>
</dbReference>
<keyword evidence="1" id="KW-1133">Transmembrane helix</keyword>
<evidence type="ECO:0000313" key="3">
    <source>
        <dbReference type="Proteomes" id="UP000241421"/>
    </source>
</evidence>
<dbReference type="InterPro" id="IPR021257">
    <property type="entry name" value="DUF2809"/>
</dbReference>
<dbReference type="EMBL" id="PXWF02000029">
    <property type="protein sequence ID" value="PWF55394.1"/>
    <property type="molecule type" value="Genomic_DNA"/>
</dbReference>
<gene>
    <name evidence="2" type="ORF">C7C56_002115</name>
</gene>
<reference evidence="2 3" key="1">
    <citation type="submission" date="2018-04" db="EMBL/GenBank/DDBJ databases">
        <title>Massilia violaceinigra sp. nov., a novel purple-pigmented bacterium isolated from Tianshan glacier, Xinjiang, China.</title>
        <authorList>
            <person name="Wang H."/>
        </authorList>
    </citation>
    <scope>NUCLEOTIDE SEQUENCE [LARGE SCALE GENOMIC DNA]</scope>
    <source>
        <strain evidence="2 3">B448-2</strain>
    </source>
</reference>